<gene>
    <name evidence="2" type="ORF">PYCCODRAFT_1467115</name>
</gene>
<feature type="transmembrane region" description="Helical" evidence="1">
    <location>
        <begin position="36"/>
        <end position="59"/>
    </location>
</feature>
<feature type="transmembrane region" description="Helical" evidence="1">
    <location>
        <begin position="68"/>
        <end position="90"/>
    </location>
</feature>
<name>A0A1Y2IRK3_TRAC3</name>
<reference evidence="2 3" key="1">
    <citation type="journal article" date="2015" name="Biotechnol. Biofuels">
        <title>Enhanced degradation of softwood versus hardwood by the white-rot fungus Pycnoporus coccineus.</title>
        <authorList>
            <person name="Couturier M."/>
            <person name="Navarro D."/>
            <person name="Chevret D."/>
            <person name="Henrissat B."/>
            <person name="Piumi F."/>
            <person name="Ruiz-Duenas F.J."/>
            <person name="Martinez A.T."/>
            <person name="Grigoriev I.V."/>
            <person name="Riley R."/>
            <person name="Lipzen A."/>
            <person name="Berrin J.G."/>
            <person name="Master E.R."/>
            <person name="Rosso M.N."/>
        </authorList>
    </citation>
    <scope>NUCLEOTIDE SEQUENCE [LARGE SCALE GENOMIC DNA]</scope>
    <source>
        <strain evidence="2 3">BRFM310</strain>
    </source>
</reference>
<dbReference type="OrthoDB" id="3046318at2759"/>
<evidence type="ECO:0000256" key="1">
    <source>
        <dbReference type="SAM" id="Phobius"/>
    </source>
</evidence>
<keyword evidence="1" id="KW-0812">Transmembrane</keyword>
<keyword evidence="1" id="KW-1133">Transmembrane helix</keyword>
<proteinExistence type="predicted"/>
<protein>
    <recommendedName>
        <fullName evidence="4">Fungal pheromone STE3G-protein-coupled receptor</fullName>
    </recommendedName>
</protein>
<feature type="transmembrane region" description="Helical" evidence="1">
    <location>
        <begin position="196"/>
        <end position="218"/>
    </location>
</feature>
<evidence type="ECO:0000313" key="3">
    <source>
        <dbReference type="Proteomes" id="UP000193067"/>
    </source>
</evidence>
<dbReference type="AlphaFoldDB" id="A0A1Y2IRK3"/>
<organism evidence="2 3">
    <name type="scientific">Trametes coccinea (strain BRFM310)</name>
    <name type="common">Pycnoporus coccineus</name>
    <dbReference type="NCBI Taxonomy" id="1353009"/>
    <lineage>
        <taxon>Eukaryota</taxon>
        <taxon>Fungi</taxon>
        <taxon>Dikarya</taxon>
        <taxon>Basidiomycota</taxon>
        <taxon>Agaricomycotina</taxon>
        <taxon>Agaricomycetes</taxon>
        <taxon>Polyporales</taxon>
        <taxon>Polyporaceae</taxon>
        <taxon>Trametes</taxon>
    </lineage>
</organism>
<evidence type="ECO:0000313" key="2">
    <source>
        <dbReference type="EMBL" id="OSD03254.1"/>
    </source>
</evidence>
<feature type="transmembrane region" description="Helical" evidence="1">
    <location>
        <begin position="247"/>
        <end position="266"/>
    </location>
</feature>
<feature type="transmembrane region" description="Helical" evidence="1">
    <location>
        <begin position="110"/>
        <end position="128"/>
    </location>
</feature>
<sequence length="357" mass="39711">MQGAQLGYLTPTLWSSVAHGDTIAEPPPPDLEALTPVFLTIHLVGGHIGLPLLVATFLFSKTAKRHPAVINFCVTWILYSIVYCLLLYGGRDLQEHPPYELCLAQAAMNYAAPPMAVVAGLGVVLQIWTTFREPWKEERLANIPRWLQLLAIISPPYLVFIAFAFAGGYYGIKNPHWVTVKNGLYCGLMHGKFEMLAVPIFCGVFILCIIGVELATFVRWLKGRHFIKKVCPLVEPKKPSLSPWCRAALFLVYATLTLSACIMDLRQDMNTFAYMIQAALPLAAFLVFGLQKDVILVWVFWHRKARWMPDDQMFEVAAAPNRVVRTLSLMSGTTINSTTPIATHPSSSLAHADDSVV</sequence>
<dbReference type="STRING" id="1353009.A0A1Y2IRK3"/>
<accession>A0A1Y2IRK3</accession>
<feature type="transmembrane region" description="Helical" evidence="1">
    <location>
        <begin position="278"/>
        <end position="301"/>
    </location>
</feature>
<keyword evidence="3" id="KW-1185">Reference proteome</keyword>
<dbReference type="EMBL" id="KZ084101">
    <property type="protein sequence ID" value="OSD03254.1"/>
    <property type="molecule type" value="Genomic_DNA"/>
</dbReference>
<feature type="transmembrane region" description="Helical" evidence="1">
    <location>
        <begin position="149"/>
        <end position="172"/>
    </location>
</feature>
<keyword evidence="1" id="KW-0472">Membrane</keyword>
<evidence type="ECO:0008006" key="4">
    <source>
        <dbReference type="Google" id="ProtNLM"/>
    </source>
</evidence>
<dbReference type="Proteomes" id="UP000193067">
    <property type="component" value="Unassembled WGS sequence"/>
</dbReference>